<dbReference type="InterPro" id="IPR028325">
    <property type="entry name" value="VG_K_chnl"/>
</dbReference>
<feature type="domain" description="Ion transport" evidence="13">
    <location>
        <begin position="27"/>
        <end position="247"/>
    </location>
</feature>
<evidence type="ECO:0000256" key="11">
    <source>
        <dbReference type="ARBA" id="ARBA00023303"/>
    </source>
</evidence>
<organism evidence="14 15">
    <name type="scientific">Thermaurantimonas aggregans</name>
    <dbReference type="NCBI Taxonomy" id="2173829"/>
    <lineage>
        <taxon>Bacteria</taxon>
        <taxon>Pseudomonadati</taxon>
        <taxon>Bacteroidota</taxon>
        <taxon>Flavobacteriia</taxon>
        <taxon>Flavobacteriales</taxon>
        <taxon>Schleiferiaceae</taxon>
        <taxon>Thermaurantimonas</taxon>
    </lineage>
</organism>
<evidence type="ECO:0000256" key="9">
    <source>
        <dbReference type="ARBA" id="ARBA00023065"/>
    </source>
</evidence>
<feature type="transmembrane region" description="Helical" evidence="12">
    <location>
        <begin position="98"/>
        <end position="116"/>
    </location>
</feature>
<keyword evidence="3" id="KW-0633">Potassium transport</keyword>
<keyword evidence="11" id="KW-0407">Ion channel</keyword>
<evidence type="ECO:0000256" key="3">
    <source>
        <dbReference type="ARBA" id="ARBA00022538"/>
    </source>
</evidence>
<evidence type="ECO:0000256" key="10">
    <source>
        <dbReference type="ARBA" id="ARBA00023136"/>
    </source>
</evidence>
<name>A0A401XKI3_9FLAO</name>
<keyword evidence="5" id="KW-0631">Potassium channel</keyword>
<gene>
    <name evidence="14" type="primary">kcnb2</name>
    <name evidence="14" type="ORF">JCM31826_10000</name>
</gene>
<evidence type="ECO:0000256" key="12">
    <source>
        <dbReference type="SAM" id="Phobius"/>
    </source>
</evidence>
<evidence type="ECO:0000313" key="14">
    <source>
        <dbReference type="EMBL" id="GCD77518.1"/>
    </source>
</evidence>
<dbReference type="FunFam" id="1.10.287.70:FF:000028">
    <property type="entry name" value="potassium voltage-gated channel subfamily D member 3"/>
    <property type="match status" value="1"/>
</dbReference>
<dbReference type="Pfam" id="PF00520">
    <property type="entry name" value="Ion_trans"/>
    <property type="match status" value="1"/>
</dbReference>
<dbReference type="SUPFAM" id="SSF81324">
    <property type="entry name" value="Voltage-gated potassium channels"/>
    <property type="match status" value="1"/>
</dbReference>
<accession>A0A401XKI3</accession>
<reference evidence="14 15" key="1">
    <citation type="submission" date="2018-11" db="EMBL/GenBank/DDBJ databases">
        <title>Schleiferia aggregans sp. nov., a moderately thermophilic heterotrophic bacterium isolated from microbial mats at a terrestrial hot spring.</title>
        <authorList>
            <person name="Iino T."/>
            <person name="Ohkuma M."/>
            <person name="Haruta S."/>
        </authorList>
    </citation>
    <scope>NUCLEOTIDE SEQUENCE [LARGE SCALE GENOMIC DNA]</scope>
    <source>
        <strain evidence="14 15">LA</strain>
    </source>
</reference>
<dbReference type="GO" id="GO:0001508">
    <property type="term" value="P:action potential"/>
    <property type="evidence" value="ECO:0007669"/>
    <property type="project" value="TreeGrafter"/>
</dbReference>
<feature type="transmembrane region" description="Helical" evidence="12">
    <location>
        <begin position="159"/>
        <end position="180"/>
    </location>
</feature>
<evidence type="ECO:0000256" key="4">
    <source>
        <dbReference type="ARBA" id="ARBA00022692"/>
    </source>
</evidence>
<keyword evidence="6" id="KW-0851">Voltage-gated channel</keyword>
<feature type="transmembrane region" description="Helical" evidence="12">
    <location>
        <begin position="28"/>
        <end position="48"/>
    </location>
</feature>
<feature type="transmembrane region" description="Helical" evidence="12">
    <location>
        <begin position="60"/>
        <end position="77"/>
    </location>
</feature>
<comment type="subcellular location">
    <subcellularLocation>
        <location evidence="1">Membrane</location>
        <topology evidence="1">Multi-pass membrane protein</topology>
    </subcellularLocation>
</comment>
<dbReference type="GO" id="GO:0005249">
    <property type="term" value="F:voltage-gated potassium channel activity"/>
    <property type="evidence" value="ECO:0007669"/>
    <property type="project" value="InterPro"/>
</dbReference>
<evidence type="ECO:0000256" key="7">
    <source>
        <dbReference type="ARBA" id="ARBA00022958"/>
    </source>
</evidence>
<evidence type="ECO:0000256" key="8">
    <source>
        <dbReference type="ARBA" id="ARBA00022989"/>
    </source>
</evidence>
<evidence type="ECO:0000313" key="15">
    <source>
        <dbReference type="Proteomes" id="UP000286715"/>
    </source>
</evidence>
<evidence type="ECO:0000256" key="6">
    <source>
        <dbReference type="ARBA" id="ARBA00022882"/>
    </source>
</evidence>
<evidence type="ECO:0000256" key="2">
    <source>
        <dbReference type="ARBA" id="ARBA00022448"/>
    </source>
</evidence>
<dbReference type="InterPro" id="IPR005821">
    <property type="entry name" value="Ion_trans_dom"/>
</dbReference>
<feature type="transmembrane region" description="Helical" evidence="12">
    <location>
        <begin position="220"/>
        <end position="241"/>
    </location>
</feature>
<dbReference type="EMBL" id="BHZE01000007">
    <property type="protein sequence ID" value="GCD77518.1"/>
    <property type="molecule type" value="Genomic_DNA"/>
</dbReference>
<keyword evidence="10 12" id="KW-0472">Membrane</keyword>
<dbReference type="AlphaFoldDB" id="A0A401XKI3"/>
<evidence type="ECO:0000256" key="1">
    <source>
        <dbReference type="ARBA" id="ARBA00004141"/>
    </source>
</evidence>
<keyword evidence="9" id="KW-0406">Ion transport</keyword>
<evidence type="ECO:0000256" key="5">
    <source>
        <dbReference type="ARBA" id="ARBA00022826"/>
    </source>
</evidence>
<dbReference type="PRINTS" id="PR00169">
    <property type="entry name" value="KCHANNEL"/>
</dbReference>
<keyword evidence="7" id="KW-0630">Potassium</keyword>
<evidence type="ECO:0000259" key="13">
    <source>
        <dbReference type="Pfam" id="PF00520"/>
    </source>
</evidence>
<keyword evidence="2" id="KW-0813">Transport</keyword>
<comment type="caution">
    <text evidence="14">The sequence shown here is derived from an EMBL/GenBank/DDBJ whole genome shotgun (WGS) entry which is preliminary data.</text>
</comment>
<dbReference type="PANTHER" id="PTHR11537">
    <property type="entry name" value="VOLTAGE-GATED POTASSIUM CHANNEL"/>
    <property type="match status" value="1"/>
</dbReference>
<proteinExistence type="predicted"/>
<dbReference type="RefSeq" id="WP_124397579.1">
    <property type="nucleotide sequence ID" value="NZ_BHZE01000007.1"/>
</dbReference>
<dbReference type="OrthoDB" id="9799090at2"/>
<keyword evidence="8 12" id="KW-1133">Transmembrane helix</keyword>
<protein>
    <submittedName>
        <fullName evidence="14">Potassium voltage gated channel, Shab-related subfamily, member 2</fullName>
    </submittedName>
</protein>
<dbReference type="Gene3D" id="1.10.287.70">
    <property type="match status" value="1"/>
</dbReference>
<dbReference type="Gene3D" id="1.20.120.350">
    <property type="entry name" value="Voltage-gated potassium channels. Chain C"/>
    <property type="match status" value="1"/>
</dbReference>
<dbReference type="PANTHER" id="PTHR11537:SF254">
    <property type="entry name" value="POTASSIUM VOLTAGE-GATED CHANNEL PROTEIN SHAB"/>
    <property type="match status" value="1"/>
</dbReference>
<keyword evidence="15" id="KW-1185">Reference proteome</keyword>
<dbReference type="Proteomes" id="UP000286715">
    <property type="component" value="Unassembled WGS sequence"/>
</dbReference>
<dbReference type="InterPro" id="IPR027359">
    <property type="entry name" value="Volt_channel_dom_sf"/>
</dbReference>
<keyword evidence="4 12" id="KW-0812">Transmembrane</keyword>
<dbReference type="GO" id="GO:0008076">
    <property type="term" value="C:voltage-gated potassium channel complex"/>
    <property type="evidence" value="ECO:0007669"/>
    <property type="project" value="InterPro"/>
</dbReference>
<sequence>MYKKYKKIQRYFAHLLEPGTAESGLAKAVDVFITIIILLNITALVIDTVPDIPFFYKENFYFFELFTVVVFTLEYVLRIWIAPVTETYAGSRSPRLRFVTSFYGLIDLLAIMPFYLNYILGLNYYFLMVFRLFRLFKLFRYFTALQLLGRVFRAKFQELFFALFFIIIMLVLVSFAMYYVENKAQPDVFRSIPETMWWGIITLTTVGYGDMHPITPLGKFLGGIIALMGIGLFALPAGILAGGFSSELQKIADAEKQEKQKNICTCPHCGKEIHVDDL</sequence>